<name>A0AAP8IZT6_LACRH</name>
<dbReference type="EMBL" id="PKJX01000006">
    <property type="protein sequence ID" value="PLA55931.1"/>
    <property type="molecule type" value="Genomic_DNA"/>
</dbReference>
<dbReference type="Proteomes" id="UP000234212">
    <property type="component" value="Unassembled WGS sequence"/>
</dbReference>
<accession>A0AAP8IZT6</accession>
<dbReference type="RefSeq" id="WP_080751247.1">
    <property type="nucleotide sequence ID" value="NZ_CP048623.1"/>
</dbReference>
<protein>
    <submittedName>
        <fullName evidence="1">Uncharacterized protein</fullName>
    </submittedName>
</protein>
<reference evidence="1 2" key="1">
    <citation type="submission" date="2017-12" db="EMBL/GenBank/DDBJ databases">
        <title>Phylogenetic diversity of female urinary microbiome.</title>
        <authorList>
            <person name="Thomas-White K."/>
            <person name="Wolfe A.J."/>
        </authorList>
    </citation>
    <scope>NUCLEOTIDE SEQUENCE [LARGE SCALE GENOMIC DNA]</scope>
    <source>
        <strain evidence="1 2">UMB0004</strain>
    </source>
</reference>
<proteinExistence type="predicted"/>
<dbReference type="InterPro" id="IPR044929">
    <property type="entry name" value="DNA/RNA_non-sp_Endonuclease_sf"/>
</dbReference>
<dbReference type="AlphaFoldDB" id="A0AAP8IZT6"/>
<dbReference type="Gene3D" id="3.40.570.10">
    <property type="entry name" value="Extracellular Endonuclease, subunit A"/>
    <property type="match status" value="1"/>
</dbReference>
<sequence>MGNELLPRGTHVVAQSIKDPNPLKINVWVFNYRQGIQINYTQSDHCVQHLHTVFNAFNHY</sequence>
<comment type="caution">
    <text evidence="1">The sequence shown here is derived from an EMBL/GenBank/DDBJ whole genome shotgun (WGS) entry which is preliminary data.</text>
</comment>
<evidence type="ECO:0000313" key="1">
    <source>
        <dbReference type="EMBL" id="PLA55931.1"/>
    </source>
</evidence>
<evidence type="ECO:0000313" key="2">
    <source>
        <dbReference type="Proteomes" id="UP000234212"/>
    </source>
</evidence>
<gene>
    <name evidence="1" type="ORF">CYJ91_11435</name>
</gene>
<organism evidence="1 2">
    <name type="scientific">Lacticaseibacillus rhamnosus</name>
    <name type="common">Lactobacillus rhamnosus</name>
    <dbReference type="NCBI Taxonomy" id="47715"/>
    <lineage>
        <taxon>Bacteria</taxon>
        <taxon>Bacillati</taxon>
        <taxon>Bacillota</taxon>
        <taxon>Bacilli</taxon>
        <taxon>Lactobacillales</taxon>
        <taxon>Lactobacillaceae</taxon>
        <taxon>Lacticaseibacillus</taxon>
    </lineage>
</organism>